<dbReference type="Proteomes" id="UP001221413">
    <property type="component" value="Unassembled WGS sequence"/>
</dbReference>
<sequence>MVGDAGQSAKVRRYRRPMEMAAKDGITAHSHRILPSSFLELRAHSTPHHKWNHQDEALAGVHQDKSHPGKSKNPPPENPIES</sequence>
<feature type="compositionally biased region" description="Basic and acidic residues" evidence="1">
    <location>
        <begin position="52"/>
        <end position="67"/>
    </location>
</feature>
<keyword evidence="3" id="KW-1185">Reference proteome</keyword>
<gene>
    <name evidence="2" type="ORF">Dda_0944</name>
</gene>
<dbReference type="EMBL" id="JAQGDS010000001">
    <property type="protein sequence ID" value="KAJ6264792.1"/>
    <property type="molecule type" value="Genomic_DNA"/>
</dbReference>
<evidence type="ECO:0000313" key="2">
    <source>
        <dbReference type="EMBL" id="KAJ6264792.1"/>
    </source>
</evidence>
<feature type="region of interest" description="Disordered" evidence="1">
    <location>
        <begin position="45"/>
        <end position="82"/>
    </location>
</feature>
<feature type="compositionally biased region" description="Pro residues" evidence="1">
    <location>
        <begin position="73"/>
        <end position="82"/>
    </location>
</feature>
<accession>A0AAD6J8E0</accession>
<evidence type="ECO:0000313" key="3">
    <source>
        <dbReference type="Proteomes" id="UP001221413"/>
    </source>
</evidence>
<reference evidence="2" key="1">
    <citation type="submission" date="2023-01" db="EMBL/GenBank/DDBJ databases">
        <title>The chitinases involved in constricting ring structure development in the nematode-trapping fungus Drechslerella dactyloides.</title>
        <authorList>
            <person name="Wang R."/>
            <person name="Zhang L."/>
            <person name="Tang P."/>
            <person name="Li S."/>
            <person name="Liang L."/>
        </authorList>
    </citation>
    <scope>NUCLEOTIDE SEQUENCE</scope>
    <source>
        <strain evidence="2">YMF1.00031</strain>
    </source>
</reference>
<protein>
    <submittedName>
        <fullName evidence="2">Uncharacterized protein</fullName>
    </submittedName>
</protein>
<dbReference type="AlphaFoldDB" id="A0AAD6J8E0"/>
<comment type="caution">
    <text evidence="2">The sequence shown here is derived from an EMBL/GenBank/DDBJ whole genome shotgun (WGS) entry which is preliminary data.</text>
</comment>
<organism evidence="2 3">
    <name type="scientific">Drechslerella dactyloides</name>
    <name type="common">Nematode-trapping fungus</name>
    <name type="synonym">Arthrobotrys dactyloides</name>
    <dbReference type="NCBI Taxonomy" id="74499"/>
    <lineage>
        <taxon>Eukaryota</taxon>
        <taxon>Fungi</taxon>
        <taxon>Dikarya</taxon>
        <taxon>Ascomycota</taxon>
        <taxon>Pezizomycotina</taxon>
        <taxon>Orbiliomycetes</taxon>
        <taxon>Orbiliales</taxon>
        <taxon>Orbiliaceae</taxon>
        <taxon>Drechslerella</taxon>
    </lineage>
</organism>
<evidence type="ECO:0000256" key="1">
    <source>
        <dbReference type="SAM" id="MobiDB-lite"/>
    </source>
</evidence>
<name>A0AAD6J8E0_DREDA</name>
<proteinExistence type="predicted"/>